<evidence type="ECO:0000256" key="5">
    <source>
        <dbReference type="ARBA" id="ARBA00023244"/>
    </source>
</evidence>
<dbReference type="PANTHER" id="PTHR38042:SF1">
    <property type="entry name" value="UROPORPHYRINOGEN-III SYNTHASE, CHLOROPLASTIC"/>
    <property type="match status" value="1"/>
</dbReference>
<organism evidence="11 12">
    <name type="scientific">Halobacillus alkaliphilus</name>
    <dbReference type="NCBI Taxonomy" id="396056"/>
    <lineage>
        <taxon>Bacteria</taxon>
        <taxon>Bacillati</taxon>
        <taxon>Bacillota</taxon>
        <taxon>Bacilli</taxon>
        <taxon>Bacillales</taxon>
        <taxon>Bacillaceae</taxon>
        <taxon>Halobacillus</taxon>
    </lineage>
</organism>
<dbReference type="AlphaFoldDB" id="A0A1I2R9B1"/>
<dbReference type="EMBL" id="FOOG01000036">
    <property type="protein sequence ID" value="SFG34386.1"/>
    <property type="molecule type" value="Genomic_DNA"/>
</dbReference>
<evidence type="ECO:0000256" key="4">
    <source>
        <dbReference type="ARBA" id="ARBA00023239"/>
    </source>
</evidence>
<dbReference type="OrthoDB" id="9815856at2"/>
<evidence type="ECO:0000256" key="7">
    <source>
        <dbReference type="ARBA" id="ARBA00040167"/>
    </source>
</evidence>
<comment type="pathway">
    <text evidence="1 9">Porphyrin-containing compound metabolism; protoporphyrin-IX biosynthesis; coproporphyrinogen-III from 5-aminolevulinate: step 3/4.</text>
</comment>
<proteinExistence type="inferred from homology"/>
<dbReference type="EC" id="4.2.1.75" evidence="3 9"/>
<dbReference type="InterPro" id="IPR003754">
    <property type="entry name" value="4pyrrol_synth_uPrphyn_synth"/>
</dbReference>
<dbReference type="InterPro" id="IPR039793">
    <property type="entry name" value="UROS/Hem4"/>
</dbReference>
<keyword evidence="4 9" id="KW-0456">Lyase</keyword>
<comment type="function">
    <text evidence="6 9">Catalyzes cyclization of the linear tetrapyrrole, hydroxymethylbilane, to the macrocyclic uroporphyrinogen III.</text>
</comment>
<dbReference type="GO" id="GO:0006782">
    <property type="term" value="P:protoporphyrinogen IX biosynthetic process"/>
    <property type="evidence" value="ECO:0007669"/>
    <property type="project" value="UniProtKB-UniRule"/>
</dbReference>
<dbReference type="Pfam" id="PF02602">
    <property type="entry name" value="HEM4"/>
    <property type="match status" value="1"/>
</dbReference>
<evidence type="ECO:0000256" key="3">
    <source>
        <dbReference type="ARBA" id="ARBA00013109"/>
    </source>
</evidence>
<comment type="similarity">
    <text evidence="2 9">Belongs to the uroporphyrinogen-III synthase family.</text>
</comment>
<dbReference type="InterPro" id="IPR036108">
    <property type="entry name" value="4pyrrol_syn_uPrphyn_synt_sf"/>
</dbReference>
<gene>
    <name evidence="11" type="ORF">SAMN05216353_13634</name>
</gene>
<evidence type="ECO:0000256" key="9">
    <source>
        <dbReference type="RuleBase" id="RU366031"/>
    </source>
</evidence>
<evidence type="ECO:0000256" key="8">
    <source>
        <dbReference type="ARBA" id="ARBA00048617"/>
    </source>
</evidence>
<dbReference type="GO" id="GO:0004852">
    <property type="term" value="F:uroporphyrinogen-III synthase activity"/>
    <property type="evidence" value="ECO:0007669"/>
    <property type="project" value="UniProtKB-UniRule"/>
</dbReference>
<evidence type="ECO:0000313" key="12">
    <source>
        <dbReference type="Proteomes" id="UP000198897"/>
    </source>
</evidence>
<evidence type="ECO:0000256" key="6">
    <source>
        <dbReference type="ARBA" id="ARBA00037589"/>
    </source>
</evidence>
<dbReference type="SUPFAM" id="SSF69618">
    <property type="entry name" value="HemD-like"/>
    <property type="match status" value="1"/>
</dbReference>
<dbReference type="Proteomes" id="UP000198897">
    <property type="component" value="Unassembled WGS sequence"/>
</dbReference>
<evidence type="ECO:0000256" key="2">
    <source>
        <dbReference type="ARBA" id="ARBA00008133"/>
    </source>
</evidence>
<reference evidence="12" key="1">
    <citation type="submission" date="2016-10" db="EMBL/GenBank/DDBJ databases">
        <authorList>
            <person name="Varghese N."/>
            <person name="Submissions S."/>
        </authorList>
    </citation>
    <scope>NUCLEOTIDE SEQUENCE [LARGE SCALE GENOMIC DNA]</scope>
    <source>
        <strain evidence="12">FP5</strain>
    </source>
</reference>
<dbReference type="PANTHER" id="PTHR38042">
    <property type="entry name" value="UROPORPHYRINOGEN-III SYNTHASE, CHLOROPLASTIC"/>
    <property type="match status" value="1"/>
</dbReference>
<evidence type="ECO:0000259" key="10">
    <source>
        <dbReference type="Pfam" id="PF02602"/>
    </source>
</evidence>
<dbReference type="Gene3D" id="3.40.50.10090">
    <property type="match status" value="2"/>
</dbReference>
<comment type="catalytic activity">
    <reaction evidence="8 9">
        <text>hydroxymethylbilane = uroporphyrinogen III + H2O</text>
        <dbReference type="Rhea" id="RHEA:18965"/>
        <dbReference type="ChEBI" id="CHEBI:15377"/>
        <dbReference type="ChEBI" id="CHEBI:57308"/>
        <dbReference type="ChEBI" id="CHEBI:57845"/>
        <dbReference type="EC" id="4.2.1.75"/>
    </reaction>
</comment>
<accession>A0A1I2R9B1</accession>
<dbReference type="RefSeq" id="WP_089753483.1">
    <property type="nucleotide sequence ID" value="NZ_FOOG01000036.1"/>
</dbReference>
<sequence length="252" mass="28868">MKPLAGKTILVTRGASQARPFVDRINKEGGRALKTPLLHFQLNDSKENQEILKKLHNYAWVFITSSNGVKFFFELVNKSGVCIPDTLRFAIIGEKTARTLNTYGRNADFMPSSFQADTMAEEFFKEESVRGMILYVRGNRSRDVLPEKFAEQQVFFQAITVYDTLLLKEHQKQIRQLINNRKIDALTFTSPSTVQAYFAIMRGMPETGRDLPCFCIGPTTANQAEHFGFRNVLLPEHYTMEDMVDKMVQFFS</sequence>
<keyword evidence="5 9" id="KW-0627">Porphyrin biosynthesis</keyword>
<dbReference type="GO" id="GO:0006780">
    <property type="term" value="P:uroporphyrinogen III biosynthetic process"/>
    <property type="evidence" value="ECO:0007669"/>
    <property type="project" value="UniProtKB-UniRule"/>
</dbReference>
<dbReference type="CDD" id="cd06578">
    <property type="entry name" value="HemD"/>
    <property type="match status" value="1"/>
</dbReference>
<protein>
    <recommendedName>
        <fullName evidence="7 9">Uroporphyrinogen-III synthase</fullName>
        <ecNumber evidence="3 9">4.2.1.75</ecNumber>
    </recommendedName>
</protein>
<dbReference type="UniPathway" id="UPA00251">
    <property type="reaction ID" value="UER00320"/>
</dbReference>
<evidence type="ECO:0000313" key="11">
    <source>
        <dbReference type="EMBL" id="SFG34386.1"/>
    </source>
</evidence>
<keyword evidence="12" id="KW-1185">Reference proteome</keyword>
<name>A0A1I2R9B1_9BACI</name>
<feature type="domain" description="Tetrapyrrole biosynthesis uroporphyrinogen III synthase" evidence="10">
    <location>
        <begin position="21"/>
        <end position="244"/>
    </location>
</feature>
<evidence type="ECO:0000256" key="1">
    <source>
        <dbReference type="ARBA" id="ARBA00004772"/>
    </source>
</evidence>